<gene>
    <name evidence="1" type="ORF">AVENLUH5627_02676</name>
</gene>
<dbReference type="EMBL" id="JRUE01000212">
    <property type="protein sequence ID" value="KXZ65946.1"/>
    <property type="molecule type" value="Genomic_DNA"/>
</dbReference>
<dbReference type="AlphaFoldDB" id="A0A150HLG9"/>
<sequence>MKVKDDVVMLDIFGNDAELLALLKERETPNLLRKEMELKLVQVVEEYQALGLDIVDVSIDMNGSLIDASVTINETTNTQAETSGTENSKAE</sequence>
<reference evidence="1 2" key="1">
    <citation type="journal article" date="2016" name="Sci. Rep.">
        <title>Genomic and phenotypic characterization of the species Acinetobacter venetianus.</title>
        <authorList>
            <person name="Fondi M."/>
            <person name="Maida I."/>
            <person name="Perrin E."/>
            <person name="Orlandini V."/>
            <person name="La Torre L."/>
            <person name="Bosi E."/>
            <person name="Negroni A."/>
            <person name="Zanaroli G."/>
            <person name="Fava F."/>
            <person name="Decorosi F."/>
            <person name="Giovannetti L."/>
            <person name="Viti C."/>
            <person name="Vaneechoutte M."/>
            <person name="Dijkshoorn L."/>
            <person name="Fani R."/>
        </authorList>
    </citation>
    <scope>NUCLEOTIDE SEQUENCE [LARGE SCALE GENOMIC DNA]</scope>
    <source>
        <strain evidence="1 2">LUH5627</strain>
    </source>
</reference>
<comment type="caution">
    <text evidence="1">The sequence shown here is derived from an EMBL/GenBank/DDBJ whole genome shotgun (WGS) entry which is preliminary data.</text>
</comment>
<dbReference type="Proteomes" id="UP000075680">
    <property type="component" value="Unassembled WGS sequence"/>
</dbReference>
<accession>A0A150HLG9</accession>
<protein>
    <submittedName>
        <fullName evidence="1">Uncharacterized protein</fullName>
    </submittedName>
</protein>
<evidence type="ECO:0000313" key="2">
    <source>
        <dbReference type="Proteomes" id="UP000075680"/>
    </source>
</evidence>
<organism evidence="1 2">
    <name type="scientific">Acinetobacter venetianus</name>
    <dbReference type="NCBI Taxonomy" id="52133"/>
    <lineage>
        <taxon>Bacteria</taxon>
        <taxon>Pseudomonadati</taxon>
        <taxon>Pseudomonadota</taxon>
        <taxon>Gammaproteobacteria</taxon>
        <taxon>Moraxellales</taxon>
        <taxon>Moraxellaceae</taxon>
        <taxon>Acinetobacter</taxon>
    </lineage>
</organism>
<name>A0A150HLG9_9GAMM</name>
<evidence type="ECO:0000313" key="1">
    <source>
        <dbReference type="EMBL" id="KXZ65946.1"/>
    </source>
</evidence>
<proteinExistence type="predicted"/>